<sequence>MACIKHTAQSTTAISTPDADTTTTTGYFSHKQLKSDADIDAIFPYQPTILLELAVNMDREITTSLLEIAANSKQTGELCGPLGGRRHKRRK</sequence>
<feature type="compositionally biased region" description="Low complexity" evidence="1">
    <location>
        <begin position="10"/>
        <end position="22"/>
    </location>
</feature>
<dbReference type="EMBL" id="OX597837">
    <property type="protein sequence ID" value="CAI9740076.1"/>
    <property type="molecule type" value="Genomic_DNA"/>
</dbReference>
<keyword evidence="3" id="KW-1185">Reference proteome</keyword>
<organism evidence="2 3">
    <name type="scientific">Octopus vulgaris</name>
    <name type="common">Common octopus</name>
    <dbReference type="NCBI Taxonomy" id="6645"/>
    <lineage>
        <taxon>Eukaryota</taxon>
        <taxon>Metazoa</taxon>
        <taxon>Spiralia</taxon>
        <taxon>Lophotrochozoa</taxon>
        <taxon>Mollusca</taxon>
        <taxon>Cephalopoda</taxon>
        <taxon>Coleoidea</taxon>
        <taxon>Octopodiformes</taxon>
        <taxon>Octopoda</taxon>
        <taxon>Incirrata</taxon>
        <taxon>Octopodidae</taxon>
        <taxon>Octopus</taxon>
    </lineage>
</organism>
<protein>
    <submittedName>
        <fullName evidence="2">Uncharacterized protein</fullName>
    </submittedName>
</protein>
<dbReference type="AlphaFoldDB" id="A0AA36FI93"/>
<feature type="region of interest" description="Disordered" evidence="1">
    <location>
        <begin position="1"/>
        <end position="22"/>
    </location>
</feature>
<gene>
    <name evidence="2" type="ORF">OCTVUL_1B014863</name>
</gene>
<evidence type="ECO:0000256" key="1">
    <source>
        <dbReference type="SAM" id="MobiDB-lite"/>
    </source>
</evidence>
<reference evidence="2" key="1">
    <citation type="submission" date="2023-08" db="EMBL/GenBank/DDBJ databases">
        <authorList>
            <person name="Alioto T."/>
            <person name="Alioto T."/>
            <person name="Gomez Garrido J."/>
        </authorList>
    </citation>
    <scope>NUCLEOTIDE SEQUENCE</scope>
</reference>
<evidence type="ECO:0000313" key="3">
    <source>
        <dbReference type="Proteomes" id="UP001162480"/>
    </source>
</evidence>
<name>A0AA36FI93_OCTVU</name>
<proteinExistence type="predicted"/>
<dbReference type="Proteomes" id="UP001162480">
    <property type="component" value="Chromosome 24"/>
</dbReference>
<evidence type="ECO:0000313" key="2">
    <source>
        <dbReference type="EMBL" id="CAI9740076.1"/>
    </source>
</evidence>
<accession>A0AA36FI93</accession>